<keyword evidence="3" id="KW-1185">Reference proteome</keyword>
<dbReference type="SMART" id="SM00530">
    <property type="entry name" value="HTH_XRE"/>
    <property type="match status" value="1"/>
</dbReference>
<evidence type="ECO:0000259" key="1">
    <source>
        <dbReference type="PROSITE" id="PS50943"/>
    </source>
</evidence>
<name>A0ABQ6H127_9GAMM</name>
<dbReference type="PROSITE" id="PS50943">
    <property type="entry name" value="HTH_CROC1"/>
    <property type="match status" value="1"/>
</dbReference>
<accession>A0ABQ6H127</accession>
<dbReference type="InterPro" id="IPR010982">
    <property type="entry name" value="Lambda_DNA-bd_dom_sf"/>
</dbReference>
<dbReference type="Pfam" id="PF01381">
    <property type="entry name" value="HTH_3"/>
    <property type="match status" value="1"/>
</dbReference>
<dbReference type="RefSeq" id="WP_284207153.1">
    <property type="nucleotide sequence ID" value="NZ_BSSU01000006.1"/>
</dbReference>
<reference evidence="2 3" key="1">
    <citation type="submission" date="2023-03" db="EMBL/GenBank/DDBJ databases">
        <title>Draft genome sequence of Thalassotalea eurytherma JCM 18482T.</title>
        <authorList>
            <person name="Sawabe T."/>
        </authorList>
    </citation>
    <scope>NUCLEOTIDE SEQUENCE [LARGE SCALE GENOMIC DNA]</scope>
    <source>
        <strain evidence="2 3">JCM 18482</strain>
    </source>
</reference>
<evidence type="ECO:0000313" key="3">
    <source>
        <dbReference type="Proteomes" id="UP001157133"/>
    </source>
</evidence>
<dbReference type="Gene3D" id="1.10.260.40">
    <property type="entry name" value="lambda repressor-like DNA-binding domains"/>
    <property type="match status" value="1"/>
</dbReference>
<protein>
    <recommendedName>
        <fullName evidence="1">HTH cro/C1-type domain-containing protein</fullName>
    </recommendedName>
</protein>
<evidence type="ECO:0000313" key="2">
    <source>
        <dbReference type="EMBL" id="GLX81807.1"/>
    </source>
</evidence>
<feature type="domain" description="HTH cro/C1-type" evidence="1">
    <location>
        <begin position="3"/>
        <end position="56"/>
    </location>
</feature>
<sequence>MSIKQRRMAKGWTQEDLSLHSGLSTRTIQRVERGEKVGAETLKCLAAVFAESTSTLQKELMMTVHIENKSNELPLTQLEKKALEQVKELIDDNDSTQLLSIERKAIKHAKNLLSKLKRS</sequence>
<organism evidence="2 3">
    <name type="scientific">Thalassotalea eurytherma</name>
    <dbReference type="NCBI Taxonomy" id="1144278"/>
    <lineage>
        <taxon>Bacteria</taxon>
        <taxon>Pseudomonadati</taxon>
        <taxon>Pseudomonadota</taxon>
        <taxon>Gammaproteobacteria</taxon>
        <taxon>Alteromonadales</taxon>
        <taxon>Colwelliaceae</taxon>
        <taxon>Thalassotalea</taxon>
    </lineage>
</organism>
<proteinExistence type="predicted"/>
<dbReference type="Proteomes" id="UP001157133">
    <property type="component" value="Unassembled WGS sequence"/>
</dbReference>
<dbReference type="InterPro" id="IPR001387">
    <property type="entry name" value="Cro/C1-type_HTH"/>
</dbReference>
<dbReference type="CDD" id="cd00093">
    <property type="entry name" value="HTH_XRE"/>
    <property type="match status" value="1"/>
</dbReference>
<gene>
    <name evidence="2" type="ORF">theurythT_12590</name>
</gene>
<dbReference type="EMBL" id="BSSU01000006">
    <property type="protein sequence ID" value="GLX81807.1"/>
    <property type="molecule type" value="Genomic_DNA"/>
</dbReference>
<comment type="caution">
    <text evidence="2">The sequence shown here is derived from an EMBL/GenBank/DDBJ whole genome shotgun (WGS) entry which is preliminary data.</text>
</comment>
<dbReference type="SUPFAM" id="SSF47413">
    <property type="entry name" value="lambda repressor-like DNA-binding domains"/>
    <property type="match status" value="1"/>
</dbReference>